<dbReference type="Gene3D" id="3.40.190.290">
    <property type="match status" value="1"/>
</dbReference>
<keyword evidence="2" id="KW-0805">Transcription regulation</keyword>
<dbReference type="SUPFAM" id="SSF46785">
    <property type="entry name" value="Winged helix' DNA-binding domain"/>
    <property type="match status" value="1"/>
</dbReference>
<gene>
    <name evidence="6" type="ORF">IDM36_00345</name>
</gene>
<organism evidence="6">
    <name type="scientific">Enterobacter mori</name>
    <dbReference type="NCBI Taxonomy" id="539813"/>
    <lineage>
        <taxon>Bacteria</taxon>
        <taxon>Pseudomonadati</taxon>
        <taxon>Pseudomonadota</taxon>
        <taxon>Gammaproteobacteria</taxon>
        <taxon>Enterobacterales</taxon>
        <taxon>Enterobacteriaceae</taxon>
        <taxon>Enterobacter</taxon>
    </lineage>
</organism>
<dbReference type="InterPro" id="IPR058163">
    <property type="entry name" value="LysR-type_TF_proteobact-type"/>
</dbReference>
<dbReference type="InterPro" id="IPR036390">
    <property type="entry name" value="WH_DNA-bd_sf"/>
</dbReference>
<dbReference type="PANTHER" id="PTHR30537:SF5">
    <property type="entry name" value="HTH-TYPE TRANSCRIPTIONAL ACTIVATOR TTDR-RELATED"/>
    <property type="match status" value="1"/>
</dbReference>
<dbReference type="Pfam" id="PF03466">
    <property type="entry name" value="LysR_substrate"/>
    <property type="match status" value="1"/>
</dbReference>
<evidence type="ECO:0000256" key="1">
    <source>
        <dbReference type="ARBA" id="ARBA00009437"/>
    </source>
</evidence>
<accession>A0A7T0DW95</accession>
<dbReference type="InterPro" id="IPR000847">
    <property type="entry name" value="LysR_HTH_N"/>
</dbReference>
<evidence type="ECO:0000259" key="5">
    <source>
        <dbReference type="PROSITE" id="PS50931"/>
    </source>
</evidence>
<dbReference type="PRINTS" id="PR00039">
    <property type="entry name" value="HTHLYSR"/>
</dbReference>
<dbReference type="PROSITE" id="PS50931">
    <property type="entry name" value="HTH_LYSR"/>
    <property type="match status" value="1"/>
</dbReference>
<dbReference type="GO" id="GO:0003677">
    <property type="term" value="F:DNA binding"/>
    <property type="evidence" value="ECO:0007669"/>
    <property type="project" value="UniProtKB-KW"/>
</dbReference>
<name>A0A7T0DW95_9ENTR</name>
<evidence type="ECO:0000256" key="4">
    <source>
        <dbReference type="ARBA" id="ARBA00023163"/>
    </source>
</evidence>
<sequence>MLNRFDGIDLFLQVVESGSFARAAERLHLSRSAVGKSIARLESRLGVRLFLRTTRSQTLTAEGSLLLEHAHRAHSEMEAAQALLESGKQILRGKLRVSLPVLFGRRCVAPVLLELAREHPELVLELSFSDRVINLVDEGFDFAVRNGQLEDSTDLIARPLSWHDMRLCAAPSYLARYGTPASPDELMQHQAIFYLNKTRPLEWQLTIDGQIERFKPEGRLYMDDLDAIADAAEAGDGIAWLPYWLINERLYSGRLVQILPDTAGVRLPIHAVWPKTRWLPLKVRMAVDRLREQLPQRIALKD</sequence>
<evidence type="ECO:0000313" key="6">
    <source>
        <dbReference type="EMBL" id="QPK00654.1"/>
    </source>
</evidence>
<dbReference type="GO" id="GO:0003700">
    <property type="term" value="F:DNA-binding transcription factor activity"/>
    <property type="evidence" value="ECO:0007669"/>
    <property type="project" value="InterPro"/>
</dbReference>
<keyword evidence="3" id="KW-0238">DNA-binding</keyword>
<dbReference type="EMBL" id="CP061801">
    <property type="protein sequence ID" value="QPK00654.1"/>
    <property type="molecule type" value="Genomic_DNA"/>
</dbReference>
<dbReference type="InterPro" id="IPR036388">
    <property type="entry name" value="WH-like_DNA-bd_sf"/>
</dbReference>
<comment type="similarity">
    <text evidence="1">Belongs to the LysR transcriptional regulatory family.</text>
</comment>
<dbReference type="PANTHER" id="PTHR30537">
    <property type="entry name" value="HTH-TYPE TRANSCRIPTIONAL REGULATOR"/>
    <property type="match status" value="1"/>
</dbReference>
<evidence type="ECO:0000256" key="3">
    <source>
        <dbReference type="ARBA" id="ARBA00023125"/>
    </source>
</evidence>
<dbReference type="CDD" id="cd08475">
    <property type="entry name" value="PBP2_CrgA_like_6"/>
    <property type="match status" value="1"/>
</dbReference>
<keyword evidence="4" id="KW-0804">Transcription</keyword>
<dbReference type="SUPFAM" id="SSF53850">
    <property type="entry name" value="Periplasmic binding protein-like II"/>
    <property type="match status" value="1"/>
</dbReference>
<reference evidence="6" key="1">
    <citation type="submission" date="2020-09" db="EMBL/GenBank/DDBJ databases">
        <title>First Report of a novel Colistin-Resistant species of Enterobacter cloacae complex Producing MCR-5 isolated from hospital sewage water.</title>
        <authorList>
            <person name="Zhou K."/>
        </authorList>
    </citation>
    <scope>NUCLEOTIDE SEQUENCE [LARGE SCALE GENOMIC DNA]</scope>
    <source>
        <strain evidence="6">HSW1412</strain>
    </source>
</reference>
<feature type="domain" description="HTH lysR-type" evidence="5">
    <location>
        <begin position="1"/>
        <end position="60"/>
    </location>
</feature>
<protein>
    <submittedName>
        <fullName evidence="6">LysR family transcriptional regulator</fullName>
    </submittedName>
</protein>
<proteinExistence type="inferred from homology"/>
<dbReference type="Pfam" id="PF00126">
    <property type="entry name" value="HTH_1"/>
    <property type="match status" value="1"/>
</dbReference>
<dbReference type="Gene3D" id="1.10.10.10">
    <property type="entry name" value="Winged helix-like DNA-binding domain superfamily/Winged helix DNA-binding domain"/>
    <property type="match status" value="1"/>
</dbReference>
<dbReference type="InterPro" id="IPR005119">
    <property type="entry name" value="LysR_subst-bd"/>
</dbReference>
<dbReference type="AlphaFoldDB" id="A0A7T0DW95"/>
<dbReference type="FunFam" id="1.10.10.10:FF:000001">
    <property type="entry name" value="LysR family transcriptional regulator"/>
    <property type="match status" value="1"/>
</dbReference>
<evidence type="ECO:0000256" key="2">
    <source>
        <dbReference type="ARBA" id="ARBA00023015"/>
    </source>
</evidence>